<dbReference type="InterPro" id="IPR003789">
    <property type="entry name" value="Asn/Gln_tRNA_amidoTrase-B-like"/>
</dbReference>
<dbReference type="AlphaFoldDB" id="A0A084U9D2"/>
<reference evidence="1 2" key="1">
    <citation type="submission" date="2014-05" db="EMBL/GenBank/DDBJ databases">
        <title>Draft Genome Sequence of Nitratireductor basaltis Strain UMTGB225, A Marine Bacterium Isolated from Green Barrel Tunicate.</title>
        <authorList>
            <person name="Gan H.Y."/>
        </authorList>
    </citation>
    <scope>NUCLEOTIDE SEQUENCE [LARGE SCALE GENOMIC DNA]</scope>
    <source>
        <strain evidence="1 2">UMTGB225</strain>
    </source>
</reference>
<dbReference type="OrthoDB" id="9788127at2"/>
<dbReference type="eggNOG" id="COG1610">
    <property type="taxonomic scope" value="Bacteria"/>
</dbReference>
<dbReference type="PATRIC" id="fig|472175.3.peg.605"/>
<dbReference type="EMBL" id="JMQM01000001">
    <property type="protein sequence ID" value="KFB09568.1"/>
    <property type="molecule type" value="Genomic_DNA"/>
</dbReference>
<dbReference type="GO" id="GO:0016884">
    <property type="term" value="F:carbon-nitrogen ligase activity, with glutamine as amido-N-donor"/>
    <property type="evidence" value="ECO:0007669"/>
    <property type="project" value="InterPro"/>
</dbReference>
<dbReference type="InterPro" id="IPR042184">
    <property type="entry name" value="YqeY/Aim41_N"/>
</dbReference>
<dbReference type="RefSeq" id="WP_036483833.1">
    <property type="nucleotide sequence ID" value="NZ_JMQM01000001.1"/>
</dbReference>
<dbReference type="Proteomes" id="UP000053675">
    <property type="component" value="Unassembled WGS sequence"/>
</dbReference>
<protein>
    <submittedName>
        <fullName evidence="1">GatB/YqeY domain-containing protein</fullName>
    </submittedName>
</protein>
<dbReference type="Gene3D" id="1.10.10.410">
    <property type="match status" value="1"/>
</dbReference>
<dbReference type="STRING" id="472175.EL18_00584"/>
<keyword evidence="2" id="KW-1185">Reference proteome</keyword>
<dbReference type="SUPFAM" id="SSF89095">
    <property type="entry name" value="GatB/YqeY motif"/>
    <property type="match status" value="1"/>
</dbReference>
<evidence type="ECO:0000313" key="1">
    <source>
        <dbReference type="EMBL" id="KFB09568.1"/>
    </source>
</evidence>
<dbReference type="PANTHER" id="PTHR28055">
    <property type="entry name" value="ALTERED INHERITANCE OF MITOCHONDRIA PROTEIN 41, MITOCHONDRIAL"/>
    <property type="match status" value="1"/>
</dbReference>
<name>A0A084U9D2_9HYPH</name>
<dbReference type="Pfam" id="PF09424">
    <property type="entry name" value="YqeY"/>
    <property type="match status" value="1"/>
</dbReference>
<dbReference type="Gene3D" id="1.10.1510.10">
    <property type="entry name" value="Uncharacterised protein YqeY/AIM41 PF09424, N-terminal domain"/>
    <property type="match status" value="1"/>
</dbReference>
<gene>
    <name evidence="1" type="ORF">EL18_00584</name>
</gene>
<sequence>MREQIAQALKEAVKSEDKRRISTLRLIQTAIKDRDVANRGAGKDPVSDEEITEILMRMIKQRKESAKGFEEGNRLELAEHEREEIGIIAEFLPKQLDEDALKQVCAEVVNEVGAGGLRDMGRCMNALKEKLPGRMDVGKASGIVKNMLR</sequence>
<organism evidence="1 2">
    <name type="scientific">Nitratireductor basaltis</name>
    <dbReference type="NCBI Taxonomy" id="472175"/>
    <lineage>
        <taxon>Bacteria</taxon>
        <taxon>Pseudomonadati</taxon>
        <taxon>Pseudomonadota</taxon>
        <taxon>Alphaproteobacteria</taxon>
        <taxon>Hyphomicrobiales</taxon>
        <taxon>Phyllobacteriaceae</taxon>
        <taxon>Nitratireductor</taxon>
    </lineage>
</organism>
<comment type="caution">
    <text evidence="1">The sequence shown here is derived from an EMBL/GenBank/DDBJ whole genome shotgun (WGS) entry which is preliminary data.</text>
</comment>
<dbReference type="InterPro" id="IPR019004">
    <property type="entry name" value="YqeY/Aim41"/>
</dbReference>
<dbReference type="InterPro" id="IPR023168">
    <property type="entry name" value="GatB_Yqey_C_2"/>
</dbReference>
<dbReference type="PANTHER" id="PTHR28055:SF1">
    <property type="entry name" value="ALTERED INHERITANCE OF MITOCHONDRIA PROTEIN 41, MITOCHONDRIAL"/>
    <property type="match status" value="1"/>
</dbReference>
<evidence type="ECO:0000313" key="2">
    <source>
        <dbReference type="Proteomes" id="UP000053675"/>
    </source>
</evidence>
<accession>A0A084U9D2</accession>
<proteinExistence type="predicted"/>